<dbReference type="Gene3D" id="3.30.70.100">
    <property type="match status" value="1"/>
</dbReference>
<dbReference type="EMBL" id="BARW01006325">
    <property type="protein sequence ID" value="GAI87786.1"/>
    <property type="molecule type" value="Genomic_DNA"/>
</dbReference>
<evidence type="ECO:0000259" key="1">
    <source>
        <dbReference type="Pfam" id="PF03992"/>
    </source>
</evidence>
<feature type="domain" description="ABM" evidence="1">
    <location>
        <begin position="1"/>
        <end position="58"/>
    </location>
</feature>
<organism evidence="2">
    <name type="scientific">marine sediment metagenome</name>
    <dbReference type="NCBI Taxonomy" id="412755"/>
    <lineage>
        <taxon>unclassified sequences</taxon>
        <taxon>metagenomes</taxon>
        <taxon>ecological metagenomes</taxon>
    </lineage>
</organism>
<dbReference type="InterPro" id="IPR007138">
    <property type="entry name" value="ABM_dom"/>
</dbReference>
<dbReference type="AlphaFoldDB" id="X1T8S4"/>
<name>X1T8S4_9ZZZZ</name>
<dbReference type="SUPFAM" id="SSF54909">
    <property type="entry name" value="Dimeric alpha+beta barrel"/>
    <property type="match status" value="1"/>
</dbReference>
<accession>X1T8S4</accession>
<gene>
    <name evidence="2" type="ORF">S12H4_13279</name>
</gene>
<evidence type="ECO:0000313" key="2">
    <source>
        <dbReference type="EMBL" id="GAI87786.1"/>
    </source>
</evidence>
<sequence length="68" mass="7754">MIVTTVTVCVKPENIGDFIEASTENHESSIKEPGNMRFDVLQSMNDPTRFLLYEAYQSIMDPIIRTIC</sequence>
<dbReference type="Pfam" id="PF03992">
    <property type="entry name" value="ABM"/>
    <property type="match status" value="1"/>
</dbReference>
<reference evidence="2" key="1">
    <citation type="journal article" date="2014" name="Front. Microbiol.">
        <title>High frequency of phylogenetically diverse reductive dehalogenase-homologous genes in deep subseafloor sedimentary metagenomes.</title>
        <authorList>
            <person name="Kawai M."/>
            <person name="Futagami T."/>
            <person name="Toyoda A."/>
            <person name="Takaki Y."/>
            <person name="Nishi S."/>
            <person name="Hori S."/>
            <person name="Arai W."/>
            <person name="Tsubouchi T."/>
            <person name="Morono Y."/>
            <person name="Uchiyama I."/>
            <person name="Ito T."/>
            <person name="Fujiyama A."/>
            <person name="Inagaki F."/>
            <person name="Takami H."/>
        </authorList>
    </citation>
    <scope>NUCLEOTIDE SEQUENCE</scope>
    <source>
        <strain evidence="2">Expedition CK06-06</strain>
    </source>
</reference>
<comment type="caution">
    <text evidence="2">The sequence shown here is derived from an EMBL/GenBank/DDBJ whole genome shotgun (WGS) entry which is preliminary data.</text>
</comment>
<protein>
    <recommendedName>
        <fullName evidence="1">ABM domain-containing protein</fullName>
    </recommendedName>
</protein>
<proteinExistence type="predicted"/>
<dbReference type="InterPro" id="IPR011008">
    <property type="entry name" value="Dimeric_a/b-barrel"/>
</dbReference>